<sequence length="791" mass="81938">MKKYNKTLLAVAFMAAMGVTGCGSDGSDGAAGAAGADGTDGTSAGLTVTTVESAANFNLTLAPADIVVVGTDAFSVKFSVTGEGTGGTSVPFSGLEKVALYVTSQSANTTDTGAPMLWTNHALANDFGSSMYCNLTGSTTARDGSEVEACTLVEDPANPGTYTGTWEHDGNAPVVLADGDANDLVRVMIRAYDVVMADGTDVSDKPLSTPIDFIPATGELAVSAKDAVSNAACIKCHSPMEGYADTDLRISNISAHHNYQKVENCVACHNPAYAGGQDDEEVGFNANFNAMIHTIHMGEHLADSLTGEAKEMFGGIAFPAEANECTVCHDNGTQWNDNVYAEACVSCHVDVNLETGENHNGIVPSSDAVCSGCHGSGSLSPMEAHSVNRRAAFEDGLVLDVVSADVASDVLTVVIGVELNGAVAADGTDLTMYLNKAKSGDDILIGTLDSNGDYIRGLSVNTVSNPEMFVVAGGQLTLTKSLTANQLDGKTISVSSELNMCGNTTTDMIVENTMLADGAGTDTGACDVAVPSNIVTKYFVFDTVAAAGAETTTNLRFVSPELTGYTSPTQVGNDRTTADEAKCNACHDNLSHVKSPNHGVTNFTQCADCHNNNYPGSYHADVYKQSGVDDDGEPTFEVVEGLEYYNRDLATVAHRFHSGLFAGSTGAGIYLDTDDELVNYPAVQTNCQACHKDANAAGDAMPFFDGTGELTSGRTAIEISGGEFISPVAEACRSCHAHSGAAALAHFKSNGATVFGDNITSADDVPVESCATCHADGKTYGVDVVHGSSAH</sequence>
<dbReference type="GO" id="GO:0016491">
    <property type="term" value="F:oxidoreductase activity"/>
    <property type="evidence" value="ECO:0007669"/>
    <property type="project" value="TreeGrafter"/>
</dbReference>
<dbReference type="Proteomes" id="UP000319809">
    <property type="component" value="Chromosome"/>
</dbReference>
<dbReference type="SUPFAM" id="SSF48695">
    <property type="entry name" value="Multiheme cytochromes"/>
    <property type="match status" value="1"/>
</dbReference>
<dbReference type="AlphaFoldDB" id="A0A4Y5YHZ2"/>
<dbReference type="KEGG" id="spol:FH971_15455"/>
<dbReference type="Gene3D" id="1.10.720.180">
    <property type="match status" value="1"/>
</dbReference>
<evidence type="ECO:0000313" key="4">
    <source>
        <dbReference type="EMBL" id="QDE32235.1"/>
    </source>
</evidence>
<dbReference type="EMBL" id="CP041036">
    <property type="protein sequence ID" value="QDE32235.1"/>
    <property type="molecule type" value="Genomic_DNA"/>
</dbReference>
<proteinExistence type="predicted"/>
<dbReference type="Gene3D" id="1.10.780.10">
    <property type="entry name" value="Hydroxylamine Oxidoreductase, Chain A, domain 1"/>
    <property type="match status" value="1"/>
</dbReference>
<gene>
    <name evidence="4" type="ORF">FH971_15455</name>
</gene>
<dbReference type="InterPro" id="IPR054337">
    <property type="entry name" value="Mtrc-MtrF-like_dom_II/IV"/>
</dbReference>
<dbReference type="InterPro" id="IPR036280">
    <property type="entry name" value="Multihaem_cyt_sf"/>
</dbReference>
<dbReference type="Pfam" id="PF22113">
    <property type="entry name" value="Mtrc-MtrF_II-IV_dom"/>
    <property type="match status" value="2"/>
</dbReference>
<dbReference type="InterPro" id="IPR020014">
    <property type="entry name" value="Decahaem_cyt-c_OmcA/MtrC"/>
</dbReference>
<name>A0A4Y5YHZ2_9GAMM</name>
<dbReference type="NCBIfam" id="TIGR03507">
    <property type="entry name" value="decahem_SO1788"/>
    <property type="match status" value="1"/>
</dbReference>
<evidence type="ECO:0000259" key="3">
    <source>
        <dbReference type="Pfam" id="PF22113"/>
    </source>
</evidence>
<feature type="signal peptide" evidence="2">
    <location>
        <begin position="1"/>
        <end position="21"/>
    </location>
</feature>
<dbReference type="Gene3D" id="3.90.10.10">
    <property type="entry name" value="Cytochrome C3"/>
    <property type="match status" value="1"/>
</dbReference>
<dbReference type="PROSITE" id="PS51257">
    <property type="entry name" value="PROKAR_LIPOPROTEIN"/>
    <property type="match status" value="1"/>
</dbReference>
<dbReference type="InterPro" id="IPR051829">
    <property type="entry name" value="Multiheme_Cytochr_ET"/>
</dbReference>
<dbReference type="RefSeq" id="WP_140234914.1">
    <property type="nucleotide sequence ID" value="NZ_CP041036.1"/>
</dbReference>
<keyword evidence="1 2" id="KW-0732">Signal</keyword>
<dbReference type="PANTHER" id="PTHR35038:SF6">
    <property type="entry name" value="SURFACE LOCALIZED DECAHEME CYTOCHROME C LIPOPROTEIN"/>
    <property type="match status" value="1"/>
</dbReference>
<evidence type="ECO:0000313" key="5">
    <source>
        <dbReference type="Proteomes" id="UP000319809"/>
    </source>
</evidence>
<keyword evidence="5" id="KW-1185">Reference proteome</keyword>
<feature type="chain" id="PRO_5021334571" evidence="2">
    <location>
        <begin position="22"/>
        <end position="791"/>
    </location>
</feature>
<evidence type="ECO:0000256" key="2">
    <source>
        <dbReference type="SAM" id="SignalP"/>
    </source>
</evidence>
<feature type="domain" description="Outer membrane cytochrome MtrC/MtrF-like" evidence="3">
    <location>
        <begin position="575"/>
        <end position="787"/>
    </location>
</feature>
<feature type="domain" description="Outer membrane cytochrome MtrC/MtrF-like" evidence="3">
    <location>
        <begin position="225"/>
        <end position="379"/>
    </location>
</feature>
<protein>
    <submittedName>
        <fullName evidence="4">OmcA/MtrC family decaheme c-type cytochrome</fullName>
    </submittedName>
</protein>
<accession>A0A4Y5YHZ2</accession>
<dbReference type="PANTHER" id="PTHR35038">
    <property type="entry name" value="DISSIMILATORY SULFITE REDUCTASE SIRA"/>
    <property type="match status" value="1"/>
</dbReference>
<reference evidence="4 5" key="1">
    <citation type="submission" date="2019-06" db="EMBL/GenBank/DDBJ databases">
        <title>The genome of Shewanella sp. SM1901.</title>
        <authorList>
            <person name="Cha Q."/>
        </authorList>
    </citation>
    <scope>NUCLEOTIDE SEQUENCE [LARGE SCALE GENOMIC DNA]</scope>
    <source>
        <strain evidence="4 5">SM1901</strain>
    </source>
</reference>
<evidence type="ECO:0000256" key="1">
    <source>
        <dbReference type="ARBA" id="ARBA00022729"/>
    </source>
</evidence>
<organism evidence="4 5">
    <name type="scientific">Shewanella polaris</name>
    <dbReference type="NCBI Taxonomy" id="2588449"/>
    <lineage>
        <taxon>Bacteria</taxon>
        <taxon>Pseudomonadati</taxon>
        <taxon>Pseudomonadota</taxon>
        <taxon>Gammaproteobacteria</taxon>
        <taxon>Alteromonadales</taxon>
        <taxon>Shewanellaceae</taxon>
        <taxon>Shewanella</taxon>
    </lineage>
</organism>